<dbReference type="CDD" id="cd15798">
    <property type="entry name" value="PMEI-like_3"/>
    <property type="match status" value="1"/>
</dbReference>
<evidence type="ECO:0000256" key="10">
    <source>
        <dbReference type="ARBA" id="ARBA00023316"/>
    </source>
</evidence>
<dbReference type="UniPathway" id="UPA00545">
    <property type="reaction ID" value="UER00823"/>
</dbReference>
<organism evidence="16 17">
    <name type="scientific">Erythranthe guttata</name>
    <name type="common">Yellow monkey flower</name>
    <name type="synonym">Mimulus guttatus</name>
    <dbReference type="NCBI Taxonomy" id="4155"/>
    <lineage>
        <taxon>Eukaryota</taxon>
        <taxon>Viridiplantae</taxon>
        <taxon>Streptophyta</taxon>
        <taxon>Embryophyta</taxon>
        <taxon>Tracheophyta</taxon>
        <taxon>Spermatophyta</taxon>
        <taxon>Magnoliopsida</taxon>
        <taxon>eudicotyledons</taxon>
        <taxon>Gunneridae</taxon>
        <taxon>Pentapetalae</taxon>
        <taxon>asterids</taxon>
        <taxon>lamiids</taxon>
        <taxon>Lamiales</taxon>
        <taxon>Phrymaceae</taxon>
        <taxon>Erythranthe</taxon>
    </lineage>
</organism>
<dbReference type="Proteomes" id="UP000030748">
    <property type="component" value="Unassembled WGS sequence"/>
</dbReference>
<dbReference type="InterPro" id="IPR000070">
    <property type="entry name" value="Pectinesterase_cat"/>
</dbReference>
<feature type="domain" description="Pectinesterase inhibitor" evidence="15">
    <location>
        <begin position="92"/>
        <end position="259"/>
    </location>
</feature>
<evidence type="ECO:0000256" key="2">
    <source>
        <dbReference type="ARBA" id="ARBA00005184"/>
    </source>
</evidence>
<dbReference type="GO" id="GO:0046910">
    <property type="term" value="F:pectinesterase inhibitor activity"/>
    <property type="evidence" value="ECO:0000318"/>
    <property type="project" value="GO_Central"/>
</dbReference>
<keyword evidence="6" id="KW-0134">Cell wall</keyword>
<evidence type="ECO:0000256" key="11">
    <source>
        <dbReference type="ARBA" id="ARBA00047928"/>
    </source>
</evidence>
<evidence type="ECO:0000256" key="7">
    <source>
        <dbReference type="ARBA" id="ARBA00022525"/>
    </source>
</evidence>
<dbReference type="PANTHER" id="PTHR31707">
    <property type="entry name" value="PECTINESTERASE"/>
    <property type="match status" value="1"/>
</dbReference>
<accession>A0A022QDU4</accession>
<dbReference type="InterPro" id="IPR033131">
    <property type="entry name" value="Pectinesterase_Asp_AS"/>
</dbReference>
<feature type="active site" evidence="12">
    <location>
        <position position="440"/>
    </location>
</feature>
<dbReference type="SUPFAM" id="SSF51126">
    <property type="entry name" value="Pectin lyase-like"/>
    <property type="match status" value="1"/>
</dbReference>
<dbReference type="EMBL" id="KI631864">
    <property type="protein sequence ID" value="EYU25794.1"/>
    <property type="molecule type" value="Genomic_DNA"/>
</dbReference>
<comment type="similarity">
    <text evidence="4">In the C-terminal section; belongs to the pectinesterase family.</text>
</comment>
<keyword evidence="7" id="KW-0964">Secreted</keyword>
<evidence type="ECO:0000256" key="1">
    <source>
        <dbReference type="ARBA" id="ARBA00004191"/>
    </source>
</evidence>
<evidence type="ECO:0000256" key="8">
    <source>
        <dbReference type="ARBA" id="ARBA00022801"/>
    </source>
</evidence>
<name>A0A022QDU4_ERYGU</name>
<keyword evidence="14" id="KW-0472">Membrane</keyword>
<keyword evidence="9 13" id="KW-0063">Aspartyl esterase</keyword>
<comment type="catalytic activity">
    <reaction evidence="11 13">
        <text>[(1-&gt;4)-alpha-D-galacturonosyl methyl ester](n) + n H2O = [(1-&gt;4)-alpha-D-galacturonosyl](n) + n methanol + n H(+)</text>
        <dbReference type="Rhea" id="RHEA:22380"/>
        <dbReference type="Rhea" id="RHEA-COMP:14570"/>
        <dbReference type="Rhea" id="RHEA-COMP:14573"/>
        <dbReference type="ChEBI" id="CHEBI:15377"/>
        <dbReference type="ChEBI" id="CHEBI:15378"/>
        <dbReference type="ChEBI" id="CHEBI:17790"/>
        <dbReference type="ChEBI" id="CHEBI:140522"/>
        <dbReference type="ChEBI" id="CHEBI:140523"/>
        <dbReference type="EC" id="3.1.1.11"/>
    </reaction>
</comment>
<dbReference type="Pfam" id="PF01095">
    <property type="entry name" value="Pectinesterase"/>
    <property type="match status" value="1"/>
</dbReference>
<keyword evidence="14" id="KW-1133">Transmembrane helix</keyword>
<dbReference type="InterPro" id="IPR012334">
    <property type="entry name" value="Pectin_lyas_fold"/>
</dbReference>
<evidence type="ECO:0000256" key="4">
    <source>
        <dbReference type="ARBA" id="ARBA00007786"/>
    </source>
</evidence>
<dbReference type="PROSITE" id="PS00503">
    <property type="entry name" value="PECTINESTERASE_2"/>
    <property type="match status" value="1"/>
</dbReference>
<reference evidence="16 17" key="1">
    <citation type="journal article" date="2013" name="Proc. Natl. Acad. Sci. U.S.A.">
        <title>Fine-scale variation in meiotic recombination in Mimulus inferred from population shotgun sequencing.</title>
        <authorList>
            <person name="Hellsten U."/>
            <person name="Wright K.M."/>
            <person name="Jenkins J."/>
            <person name="Shu S."/>
            <person name="Yuan Y."/>
            <person name="Wessler S.R."/>
            <person name="Schmutz J."/>
            <person name="Willis J.H."/>
            <person name="Rokhsar D.S."/>
        </authorList>
    </citation>
    <scope>NUCLEOTIDE SEQUENCE [LARGE SCALE GENOMIC DNA]</scope>
    <source>
        <strain evidence="17">cv. DUN x IM62</strain>
    </source>
</reference>
<dbReference type="GO" id="GO:0045490">
    <property type="term" value="P:pectin catabolic process"/>
    <property type="evidence" value="ECO:0007669"/>
    <property type="project" value="UniProtKB-UniRule"/>
</dbReference>
<evidence type="ECO:0000313" key="16">
    <source>
        <dbReference type="EMBL" id="EYU25794.1"/>
    </source>
</evidence>
<evidence type="ECO:0000256" key="13">
    <source>
        <dbReference type="RuleBase" id="RU000589"/>
    </source>
</evidence>
<dbReference type="SUPFAM" id="SSF101148">
    <property type="entry name" value="Plant invertase/pectin methylesterase inhibitor"/>
    <property type="match status" value="1"/>
</dbReference>
<evidence type="ECO:0000259" key="15">
    <source>
        <dbReference type="SMART" id="SM00856"/>
    </source>
</evidence>
<keyword evidence="14" id="KW-0812">Transmembrane</keyword>
<keyword evidence="17" id="KW-1185">Reference proteome</keyword>
<evidence type="ECO:0000256" key="6">
    <source>
        <dbReference type="ARBA" id="ARBA00022512"/>
    </source>
</evidence>
<dbReference type="InterPro" id="IPR011050">
    <property type="entry name" value="Pectin_lyase_fold/virulence"/>
</dbReference>
<feature type="transmembrane region" description="Helical" evidence="14">
    <location>
        <begin position="57"/>
        <end position="80"/>
    </location>
</feature>
<comment type="similarity">
    <text evidence="3">In the N-terminal section; belongs to the PMEI family.</text>
</comment>
<dbReference type="GO" id="GO:0030599">
    <property type="term" value="F:pectinesterase activity"/>
    <property type="evidence" value="ECO:0000318"/>
    <property type="project" value="GO_Central"/>
</dbReference>
<evidence type="ECO:0000256" key="9">
    <source>
        <dbReference type="ARBA" id="ARBA00023085"/>
    </source>
</evidence>
<dbReference type="GO" id="GO:0042545">
    <property type="term" value="P:cell wall modification"/>
    <property type="evidence" value="ECO:0007669"/>
    <property type="project" value="UniProtKB-UniRule"/>
</dbReference>
<dbReference type="EC" id="3.1.1.11" evidence="5 13"/>
<evidence type="ECO:0000256" key="3">
    <source>
        <dbReference type="ARBA" id="ARBA00006027"/>
    </source>
</evidence>
<dbReference type="Pfam" id="PF04043">
    <property type="entry name" value="PMEI"/>
    <property type="match status" value="1"/>
</dbReference>
<dbReference type="STRING" id="4155.A0A022QDU4"/>
<keyword evidence="10" id="KW-0961">Cell wall biogenesis/degradation</keyword>
<protein>
    <recommendedName>
        <fullName evidence="5 13">Pectinesterase</fullName>
        <ecNumber evidence="5 13">3.1.1.11</ecNumber>
    </recommendedName>
</protein>
<evidence type="ECO:0000313" key="17">
    <source>
        <dbReference type="Proteomes" id="UP000030748"/>
    </source>
</evidence>
<dbReference type="AlphaFoldDB" id="A0A022QDU4"/>
<comment type="subcellular location">
    <subcellularLocation>
        <location evidence="1">Secreted</location>
        <location evidence="1">Cell wall</location>
    </subcellularLocation>
</comment>
<gene>
    <name evidence="16" type="ORF">MIMGU_mgv1a022827mg</name>
</gene>
<dbReference type="eggNOG" id="ENOG502RA2Q">
    <property type="taxonomic scope" value="Eukaryota"/>
</dbReference>
<evidence type="ECO:0000256" key="12">
    <source>
        <dbReference type="PROSITE-ProRule" id="PRU10040"/>
    </source>
</evidence>
<proteinExistence type="inferred from homology"/>
<evidence type="ECO:0000256" key="14">
    <source>
        <dbReference type="SAM" id="Phobius"/>
    </source>
</evidence>
<dbReference type="InterPro" id="IPR006501">
    <property type="entry name" value="Pectinesterase_inhib_dom"/>
</dbReference>
<dbReference type="FunFam" id="2.160.20.10:FF:000001">
    <property type="entry name" value="Pectinesterase"/>
    <property type="match status" value="1"/>
</dbReference>
<dbReference type="Gene3D" id="1.20.140.40">
    <property type="entry name" value="Invertase/pectin methylesterase inhibitor family protein"/>
    <property type="match status" value="1"/>
</dbReference>
<dbReference type="InterPro" id="IPR035513">
    <property type="entry name" value="Invertase/methylesterase_inhib"/>
</dbReference>
<comment type="pathway">
    <text evidence="2 13">Glycan metabolism; pectin degradation; 2-dehydro-3-deoxy-D-gluconate from pectin: step 1/5.</text>
</comment>
<evidence type="ECO:0000256" key="5">
    <source>
        <dbReference type="ARBA" id="ARBA00013229"/>
    </source>
</evidence>
<sequence>MDSSDHAIDLKNLKLEGLNHHQEVSITKTSESFDIFESIKNEEFEEEVYRKQTRKRLVIISVSSILLVLLILGAIIGILIPIHEKNNPVNEKYDPMIKTICNSTLYKDSCYSSIYSLKTSSSNKNPPPDSDTPKSVFMLSLQVTFNELVRVKSSILNRLIYFAINDSITHNALKVCDHVIKDAISQVNMSMSSLQSIERFSDNSVISDLMTCLSTAITDQTTCLDGLTEYKENIPPSILEETRALMENATVFTSNSLAIISNMFKIVRGFQISVNDHRRLLRVEEVRLRPNLTVAKDGSGDYRTITEAVKAMPRRSENRFFIYVKKGKYEENVFVDSDSWNLMIYGDGMKKTIVSSSLNYMDGVATFNSGTFITEGRGFIARDMGFKNKAGPAKLQAVALRSSSDRTIFHRCHFDGYQDTLYTHSNRQYYRDCTITGTIDFIFGNAAAVFQNCTIQPRQPGPGQYNTITAQSKSDPNQKTGFSIQRCRISPFGNLTAATFLGRPWNNHSTVVVMETDVQGIIDPAGWIKWAPDSEVPDTIFYAEYNNTGPGSVISRRVKWPGYRPDITEEEAEKFHVDPFIQGSRFWSPTTKQGQKA</sequence>
<dbReference type="Gene3D" id="2.160.20.10">
    <property type="entry name" value="Single-stranded right-handed beta-helix, Pectin lyase-like"/>
    <property type="match status" value="1"/>
</dbReference>
<dbReference type="NCBIfam" id="TIGR01614">
    <property type="entry name" value="PME_inhib"/>
    <property type="match status" value="1"/>
</dbReference>
<dbReference type="SMART" id="SM00856">
    <property type="entry name" value="PMEI"/>
    <property type="match status" value="1"/>
</dbReference>
<keyword evidence="8 13" id="KW-0378">Hydrolase</keyword>